<comment type="subcellular location">
    <subcellularLocation>
        <location evidence="2">Mitochondrion</location>
    </subcellularLocation>
</comment>
<dbReference type="Gene3D" id="1.10.287.280">
    <property type="match status" value="1"/>
</dbReference>
<dbReference type="PANTHER" id="PTHR10102:SF0">
    <property type="entry name" value="DNA-DIRECTED RNA POLYMERASE, MITOCHONDRIAL"/>
    <property type="match status" value="1"/>
</dbReference>
<protein>
    <recommendedName>
        <fullName evidence="11">DNA-directed RNA polymerase</fullName>
        <ecNumber evidence="11">2.7.7.6</ecNumber>
    </recommendedName>
</protein>
<evidence type="ECO:0000256" key="4">
    <source>
        <dbReference type="ARBA" id="ARBA00022478"/>
    </source>
</evidence>
<comment type="similarity">
    <text evidence="3 11">Belongs to the phage and mitochondrial RNA polymerase family.</text>
</comment>
<dbReference type="GO" id="GO:0006390">
    <property type="term" value="P:mitochondrial transcription"/>
    <property type="evidence" value="ECO:0007669"/>
    <property type="project" value="TreeGrafter"/>
</dbReference>
<dbReference type="InterPro" id="IPR046950">
    <property type="entry name" value="DNA-dir_Rpol_C_phage-type"/>
</dbReference>
<dbReference type="PANTHER" id="PTHR10102">
    <property type="entry name" value="DNA-DIRECTED RNA POLYMERASE, MITOCHONDRIAL"/>
    <property type="match status" value="1"/>
</dbReference>
<dbReference type="FunFam" id="1.10.150.20:FF:000041">
    <property type="entry name" value="DNA-directed RNA polymerase"/>
    <property type="match status" value="1"/>
</dbReference>
<keyword evidence="15" id="KW-1185">Reference proteome</keyword>
<keyword evidence="6 11" id="KW-0548">Nucleotidyltransferase</keyword>
<evidence type="ECO:0000256" key="7">
    <source>
        <dbReference type="ARBA" id="ARBA00022946"/>
    </source>
</evidence>
<evidence type="ECO:0000256" key="12">
    <source>
        <dbReference type="SAM" id="MobiDB-lite"/>
    </source>
</evidence>
<dbReference type="InterPro" id="IPR002092">
    <property type="entry name" value="DNA-dir_Rpol_phage-type"/>
</dbReference>
<evidence type="ECO:0000256" key="8">
    <source>
        <dbReference type="ARBA" id="ARBA00023128"/>
    </source>
</evidence>
<dbReference type="InterPro" id="IPR029262">
    <property type="entry name" value="RPOL_N"/>
</dbReference>
<dbReference type="SUPFAM" id="SSF56672">
    <property type="entry name" value="DNA/RNA polymerases"/>
    <property type="match status" value="1"/>
</dbReference>
<feature type="domain" description="DNA-directed RNA polymerase N-terminal" evidence="13">
    <location>
        <begin position="374"/>
        <end position="714"/>
    </location>
</feature>
<dbReference type="Pfam" id="PF00940">
    <property type="entry name" value="RNA_pol"/>
    <property type="match status" value="1"/>
</dbReference>
<evidence type="ECO:0000259" key="13">
    <source>
        <dbReference type="SMART" id="SM01311"/>
    </source>
</evidence>
<dbReference type="InterPro" id="IPR043502">
    <property type="entry name" value="DNA/RNA_pol_sf"/>
</dbReference>
<dbReference type="OrthoDB" id="276422at2759"/>
<dbReference type="Pfam" id="PF14700">
    <property type="entry name" value="RPOL_N"/>
    <property type="match status" value="1"/>
</dbReference>
<evidence type="ECO:0000256" key="10">
    <source>
        <dbReference type="ARBA" id="ARBA00048552"/>
    </source>
</evidence>
<evidence type="ECO:0000313" key="14">
    <source>
        <dbReference type="EMBL" id="KAF1985028.1"/>
    </source>
</evidence>
<comment type="catalytic activity">
    <reaction evidence="10 11">
        <text>RNA(n) + a ribonucleoside 5'-triphosphate = RNA(n+1) + diphosphate</text>
        <dbReference type="Rhea" id="RHEA:21248"/>
        <dbReference type="Rhea" id="RHEA-COMP:14527"/>
        <dbReference type="Rhea" id="RHEA-COMP:17342"/>
        <dbReference type="ChEBI" id="CHEBI:33019"/>
        <dbReference type="ChEBI" id="CHEBI:61557"/>
        <dbReference type="ChEBI" id="CHEBI:140395"/>
        <dbReference type="EC" id="2.7.7.6"/>
    </reaction>
</comment>
<evidence type="ECO:0000256" key="1">
    <source>
        <dbReference type="ARBA" id="ARBA00004026"/>
    </source>
</evidence>
<keyword evidence="8" id="KW-0496">Mitochondrion</keyword>
<dbReference type="GO" id="GO:0034245">
    <property type="term" value="C:mitochondrial DNA-directed RNA polymerase complex"/>
    <property type="evidence" value="ECO:0007669"/>
    <property type="project" value="TreeGrafter"/>
</dbReference>
<accession>A0A6G1GWB2</accession>
<dbReference type="InterPro" id="IPR037159">
    <property type="entry name" value="RNA_POL_N_sf"/>
</dbReference>
<sequence length="1456" mass="163876">MLPRAARKNISHNPSPSLNPSYLRPRRPFLSPAQLRWSAHVAASRVATAANPSSDRIPAKLPQSIAVRREHRNLSTAADAFVGGNAVPFEHMPSPRAPLVPRDSLAHRNPDLHPLWDPSSQLVIHESIATFAPPVALRAYKGTGGNAAEIISNLNACIRVGRYDRGASLLLRLGDIYSPDAEELLEGHNLYLRGMINGLSSGKVDLKKIQYWFEVRMVQEGVEPDATSFVHMYRASFRALGGKKQERALRRYLHMAEERGLLIPSLYSTSLSEKECQYLTRIRSDLFHDPDSGGQPDFELDSAPIKTHSTHTSTEGHFPPQVSPSPAVNPVEQKGLGLETLKHSLHVLEDPSCVPYPHHLHGTKAEKDKAWAYARQACLEENVVLAAIERWRMENEHMKKMGISTALQTEPMEALIYQWHVALEASIREEFKLVQSALENDRTDTTATSEKSIRQGYGPFLELLDPEKLAAITIIIVLNRFVRKRPEEDGVKVAELSVRLGSILEAESTPASSRPHSSTKQWGQRAAAQRGKVMEKLFKKKTQASTHVPEPHAPAPLNDKSTEQLLIKIKQEGWPDMIKAQIGALLLSKLIEIAKISAEKNVKRAEPVRGNEIAPAFFHSKQHRHGRKVGMVMAHPMLMDRLSSEPMHTYLATHLPMLVEPEPWEGLAKGGFLKVPTKVIRQNSHDDTQLLYATAAIEKGDMDQVFAGLDILGRTPWRINRNVFDVMVAAWNTGESIASFPAENMDMPIPPEPTAEEGPLARRQWLRKLERINDEKSGYHSQRCFANFQLEVARSFLNETFYYPHNIDFRGRAYPVPPYLNHMGADNARGVLIFGKGKELGSSGLTWLKIHLANVFGFDKASLKEREEFSMEHLDDIRDSVQNPLDGRRWWLKAEDPWQCLAACFELKNALDSPDPTRFVSHLPVHQDGTCNGLQHYAALGGDELGAAQVNLVPGDRPADIYTAVSNLVKEEVAKDLATGHELAIKLQGNITRKVVKQTVMTNVYGVTFVGARDQVLKQLDDIMPENRERGPTDNYRLSSYVAKIIFKALASMFNGAHNIQYWLGECASRISTAVTPEQIAKIQEQLEGKTQNIDRKYNSQRKNQWLKSRRDNHITSQFRSSVIWTTPLKMPVVQPYRTARTKLFQTKLQGIHLKEPSVVDCVAKRKQLQAFPPNFVHSLDATHMILSALKSDELGLTFAAVHDSFWTHAGDIPTLNKIIRDAFIRMHSEDIIGRLAAEFDARYKNGMYLASVYAKSEAGMKIRALRVQRRREARATAKKVETGGMSDKSYTHELLEEYTRQQLLRSEDAEERKKGEGMVTPCSIVEATPEVEFELPKEIQEARLGAVPDELKDAPNPGETSAAAKVHEEAHENMAYLDPENEEVLEEVEEVEDIMKAAKAETDAGIRKKLEQELAEKRRWYRNKVLVWLPLKFPPKPARGDFDVNVLRDSQYFFS</sequence>
<dbReference type="Gene3D" id="1.10.1320.10">
    <property type="entry name" value="DNA-directed RNA polymerase, N-terminal domain"/>
    <property type="match status" value="1"/>
</dbReference>
<dbReference type="FunFam" id="1.10.287.280:FF:000001">
    <property type="entry name" value="DNA-directed RNA polymerase"/>
    <property type="match status" value="1"/>
</dbReference>
<evidence type="ECO:0000256" key="6">
    <source>
        <dbReference type="ARBA" id="ARBA00022695"/>
    </source>
</evidence>
<dbReference type="Gene3D" id="1.10.287.260">
    <property type="match status" value="1"/>
</dbReference>
<dbReference type="SMART" id="SM01311">
    <property type="entry name" value="RPOL_N"/>
    <property type="match status" value="1"/>
</dbReference>
<reference evidence="14" key="1">
    <citation type="journal article" date="2020" name="Stud. Mycol.">
        <title>101 Dothideomycetes genomes: a test case for predicting lifestyles and emergence of pathogens.</title>
        <authorList>
            <person name="Haridas S."/>
            <person name="Albert R."/>
            <person name="Binder M."/>
            <person name="Bloem J."/>
            <person name="Labutti K."/>
            <person name="Salamov A."/>
            <person name="Andreopoulos B."/>
            <person name="Baker S."/>
            <person name="Barry K."/>
            <person name="Bills G."/>
            <person name="Bluhm B."/>
            <person name="Cannon C."/>
            <person name="Castanera R."/>
            <person name="Culley D."/>
            <person name="Daum C."/>
            <person name="Ezra D."/>
            <person name="Gonzalez J."/>
            <person name="Henrissat B."/>
            <person name="Kuo A."/>
            <person name="Liang C."/>
            <person name="Lipzen A."/>
            <person name="Lutzoni F."/>
            <person name="Magnuson J."/>
            <person name="Mondo S."/>
            <person name="Nolan M."/>
            <person name="Ohm R."/>
            <person name="Pangilinan J."/>
            <person name="Park H.-J."/>
            <person name="Ramirez L."/>
            <person name="Alfaro M."/>
            <person name="Sun H."/>
            <person name="Tritt A."/>
            <person name="Yoshinaga Y."/>
            <person name="Zwiers L.-H."/>
            <person name="Turgeon B."/>
            <person name="Goodwin S."/>
            <person name="Spatafora J."/>
            <person name="Crous P."/>
            <person name="Grigoriev I."/>
        </authorList>
    </citation>
    <scope>NUCLEOTIDE SEQUENCE</scope>
    <source>
        <strain evidence="14">CBS 113979</strain>
    </source>
</reference>
<feature type="region of interest" description="Disordered" evidence="12">
    <location>
        <begin position="290"/>
        <end position="331"/>
    </location>
</feature>
<dbReference type="PROSITE" id="PS00489">
    <property type="entry name" value="RNA_POL_PHAGE_2"/>
    <property type="match status" value="1"/>
</dbReference>
<comment type="function">
    <text evidence="1 11">DNA-dependent RNA polymerase catalyzes the transcription of DNA into RNA using the four ribonucleoside triphosphates as substrates.</text>
</comment>
<evidence type="ECO:0000313" key="15">
    <source>
        <dbReference type="Proteomes" id="UP000800041"/>
    </source>
</evidence>
<evidence type="ECO:0000256" key="2">
    <source>
        <dbReference type="ARBA" id="ARBA00004173"/>
    </source>
</evidence>
<dbReference type="EMBL" id="ML977164">
    <property type="protein sequence ID" value="KAF1985028.1"/>
    <property type="molecule type" value="Genomic_DNA"/>
</dbReference>
<dbReference type="GO" id="GO:0003899">
    <property type="term" value="F:DNA-directed RNA polymerase activity"/>
    <property type="evidence" value="ECO:0007669"/>
    <property type="project" value="UniProtKB-EC"/>
</dbReference>
<dbReference type="Proteomes" id="UP000800041">
    <property type="component" value="Unassembled WGS sequence"/>
</dbReference>
<evidence type="ECO:0000256" key="5">
    <source>
        <dbReference type="ARBA" id="ARBA00022679"/>
    </source>
</evidence>
<dbReference type="EC" id="2.7.7.6" evidence="11"/>
<keyword evidence="9 11" id="KW-0804">Transcription</keyword>
<dbReference type="Gene3D" id="1.10.150.20">
    <property type="entry name" value="5' to 3' exonuclease, C-terminal subdomain"/>
    <property type="match status" value="1"/>
</dbReference>
<name>A0A6G1GWB2_9PEZI</name>
<dbReference type="PROSITE" id="PS00900">
    <property type="entry name" value="RNA_POL_PHAGE_1"/>
    <property type="match status" value="1"/>
</dbReference>
<feature type="compositionally biased region" description="Basic residues" evidence="12">
    <location>
        <begin position="1"/>
        <end position="10"/>
    </location>
</feature>
<dbReference type="GO" id="GO:0001018">
    <property type="term" value="F:mitochondrial promoter sequence-specific DNA binding"/>
    <property type="evidence" value="ECO:0007669"/>
    <property type="project" value="TreeGrafter"/>
</dbReference>
<dbReference type="InterPro" id="IPR024075">
    <property type="entry name" value="DNA-dir_RNA_pol_helix_hairp_sf"/>
</dbReference>
<feature type="compositionally biased region" description="Polar residues" evidence="12">
    <location>
        <begin position="11"/>
        <end position="20"/>
    </location>
</feature>
<evidence type="ECO:0000256" key="11">
    <source>
        <dbReference type="RuleBase" id="RU003805"/>
    </source>
</evidence>
<evidence type="ECO:0000256" key="9">
    <source>
        <dbReference type="ARBA" id="ARBA00023163"/>
    </source>
</evidence>
<gene>
    <name evidence="14" type="ORF">K402DRAFT_395080</name>
</gene>
<proteinExistence type="inferred from homology"/>
<keyword evidence="7" id="KW-0809">Transit peptide</keyword>
<feature type="region of interest" description="Disordered" evidence="12">
    <location>
        <begin position="1"/>
        <end position="25"/>
    </location>
</feature>
<evidence type="ECO:0000256" key="3">
    <source>
        <dbReference type="ARBA" id="ARBA00009493"/>
    </source>
</evidence>
<keyword evidence="4 11" id="KW-0240">DNA-directed RNA polymerase</keyword>
<organism evidence="14 15">
    <name type="scientific">Aulographum hederae CBS 113979</name>
    <dbReference type="NCBI Taxonomy" id="1176131"/>
    <lineage>
        <taxon>Eukaryota</taxon>
        <taxon>Fungi</taxon>
        <taxon>Dikarya</taxon>
        <taxon>Ascomycota</taxon>
        <taxon>Pezizomycotina</taxon>
        <taxon>Dothideomycetes</taxon>
        <taxon>Pleosporomycetidae</taxon>
        <taxon>Aulographales</taxon>
        <taxon>Aulographaceae</taxon>
    </lineage>
</organism>
<keyword evidence="5 11" id="KW-0808">Transferase</keyword>